<gene>
    <name evidence="3" type="ORF">CLV93_107210</name>
    <name evidence="2" type="ORF">JCM18694_29330</name>
</gene>
<dbReference type="PROSITE" id="PS51257">
    <property type="entry name" value="PROKAR_LIPOPROTEIN"/>
    <property type="match status" value="1"/>
</dbReference>
<name>A0A2P8CAY2_9BACT</name>
<evidence type="ECO:0000313" key="5">
    <source>
        <dbReference type="Proteomes" id="UP000396862"/>
    </source>
</evidence>
<dbReference type="EMBL" id="PYGC01000007">
    <property type="protein sequence ID" value="PSK82095.1"/>
    <property type="molecule type" value="Genomic_DNA"/>
</dbReference>
<evidence type="ECO:0000313" key="4">
    <source>
        <dbReference type="Proteomes" id="UP000240621"/>
    </source>
</evidence>
<reference evidence="3 4" key="1">
    <citation type="submission" date="2018-03" db="EMBL/GenBank/DDBJ databases">
        <title>Genomic Encyclopedia of Archaeal and Bacterial Type Strains, Phase II (KMG-II): from individual species to whole genera.</title>
        <authorList>
            <person name="Goeker M."/>
        </authorList>
    </citation>
    <scope>NUCLEOTIDE SEQUENCE [LARGE SCALE GENOMIC DNA]</scope>
    <source>
        <strain evidence="3 4">DSM 27267</strain>
    </source>
</reference>
<accession>A0A2P8CAY2</accession>
<dbReference type="Gene3D" id="3.40.50.1980">
    <property type="entry name" value="Nitrogenase molybdenum iron protein domain"/>
    <property type="match status" value="2"/>
</dbReference>
<organism evidence="3 4">
    <name type="scientific">Prolixibacter denitrificans</name>
    <dbReference type="NCBI Taxonomy" id="1541063"/>
    <lineage>
        <taxon>Bacteria</taxon>
        <taxon>Pseudomonadati</taxon>
        <taxon>Bacteroidota</taxon>
        <taxon>Bacteroidia</taxon>
        <taxon>Marinilabiliales</taxon>
        <taxon>Prolixibacteraceae</taxon>
        <taxon>Prolixibacter</taxon>
    </lineage>
</organism>
<dbReference type="InterPro" id="IPR050902">
    <property type="entry name" value="ABC_Transporter_SBP"/>
</dbReference>
<dbReference type="RefSeq" id="WP_106542880.1">
    <property type="nucleotide sequence ID" value="NZ_BLAU01000001.1"/>
</dbReference>
<proteinExistence type="predicted"/>
<dbReference type="PROSITE" id="PS50983">
    <property type="entry name" value="FE_B12_PBP"/>
    <property type="match status" value="1"/>
</dbReference>
<dbReference type="InterPro" id="IPR002491">
    <property type="entry name" value="ABC_transptr_periplasmic_BD"/>
</dbReference>
<dbReference type="SUPFAM" id="SSF53807">
    <property type="entry name" value="Helical backbone' metal receptor"/>
    <property type="match status" value="1"/>
</dbReference>
<dbReference type="PANTHER" id="PTHR30535:SF34">
    <property type="entry name" value="MOLYBDATE-BINDING PROTEIN MOLA"/>
    <property type="match status" value="1"/>
</dbReference>
<reference evidence="2 5" key="2">
    <citation type="submission" date="2019-10" db="EMBL/GenBank/DDBJ databases">
        <title>Prolixibacter strains distinguished by the presence of nitrate reductase genes were adept at nitrate-dependent anaerobic corrosion of metallic iron and carbon steel.</title>
        <authorList>
            <person name="Iino T."/>
            <person name="Shono N."/>
            <person name="Ito K."/>
            <person name="Nakamura R."/>
            <person name="Sueoka K."/>
            <person name="Harayama S."/>
            <person name="Ohkuma M."/>
        </authorList>
    </citation>
    <scope>NUCLEOTIDE SEQUENCE [LARGE SCALE GENOMIC DNA]</scope>
    <source>
        <strain evidence="2 5">MIC1-1</strain>
    </source>
</reference>
<evidence type="ECO:0000313" key="2">
    <source>
        <dbReference type="EMBL" id="GET22687.1"/>
    </source>
</evidence>
<dbReference type="PANTHER" id="PTHR30535">
    <property type="entry name" value="VITAMIN B12-BINDING PROTEIN"/>
    <property type="match status" value="1"/>
</dbReference>
<dbReference type="CDD" id="cd01141">
    <property type="entry name" value="TroA_d"/>
    <property type="match status" value="1"/>
</dbReference>
<comment type="caution">
    <text evidence="3">The sequence shown here is derived from an EMBL/GenBank/DDBJ whole genome shotgun (WGS) entry which is preliminary data.</text>
</comment>
<evidence type="ECO:0000313" key="3">
    <source>
        <dbReference type="EMBL" id="PSK82095.1"/>
    </source>
</evidence>
<dbReference type="Pfam" id="PF01497">
    <property type="entry name" value="Peripla_BP_2"/>
    <property type="match status" value="1"/>
</dbReference>
<dbReference type="Proteomes" id="UP000240621">
    <property type="component" value="Unassembled WGS sequence"/>
</dbReference>
<keyword evidence="5" id="KW-1185">Reference proteome</keyword>
<sequence length="382" mass="43210">MVRKLLFLALSISLLLFGCKSKKHPSPEGKSAFVSTSAKYARGFTIKDFKTYEKLTVLNPWQKSSGVSYSYYLVPRNQKIPASLQGKNIVRTPVRRVVCLSTTQLGFLEALNETSSLVGIPDINLVSDSSIIQRYHNKQLSEVGYAQGLNYELLLSLKPDLVLTYGVDGEVSAQLNKLKDLGVPVMLVGEYLERTPLAKCEWIKFFGAIYGKETEADKWFNRIDKNYQQIKKKVAEVDYRPKVLTGLPWKDNWWMAGGKSNLTNLIHDAGGEYLWHENTSRNAFVVSIEDVFMKAKSADFWINSGTAGSIKDLLSVDSRFSSLPPVKKHKVYNNNARMSAGGGNDYWEKGVVRPDLILKDLVRIFHPDKETDGKLYFYRQLN</sequence>
<protein>
    <submittedName>
        <fullName evidence="2">ABC transporter substrate-binding protein</fullName>
    </submittedName>
    <submittedName>
        <fullName evidence="3">Iron complex transport system substrate-binding protein</fullName>
    </submittedName>
</protein>
<dbReference type="AlphaFoldDB" id="A0A2P8CAY2"/>
<dbReference type="GO" id="GO:0071281">
    <property type="term" value="P:cellular response to iron ion"/>
    <property type="evidence" value="ECO:0007669"/>
    <property type="project" value="TreeGrafter"/>
</dbReference>
<dbReference type="Proteomes" id="UP000396862">
    <property type="component" value="Unassembled WGS sequence"/>
</dbReference>
<dbReference type="EMBL" id="BLAU01000001">
    <property type="protein sequence ID" value="GET22687.1"/>
    <property type="molecule type" value="Genomic_DNA"/>
</dbReference>
<feature type="domain" description="Fe/B12 periplasmic-binding" evidence="1">
    <location>
        <begin position="96"/>
        <end position="369"/>
    </location>
</feature>
<dbReference type="OrthoDB" id="9812528at2"/>
<evidence type="ECO:0000259" key="1">
    <source>
        <dbReference type="PROSITE" id="PS50983"/>
    </source>
</evidence>